<feature type="domain" description="Alpha-L-arabinofuranosidase 1 catalytic" evidence="2">
    <location>
        <begin position="68"/>
        <end position="249"/>
    </location>
</feature>
<dbReference type="InterPro" id="IPR055235">
    <property type="entry name" value="ASD1_cat"/>
</dbReference>
<feature type="signal peptide" evidence="1">
    <location>
        <begin position="1"/>
        <end position="18"/>
    </location>
</feature>
<name>A0A934VJQ1_9BACT</name>
<dbReference type="Proteomes" id="UP000617628">
    <property type="component" value="Unassembled WGS sequence"/>
</dbReference>
<gene>
    <name evidence="3" type="ORF">JIN87_03190</name>
</gene>
<protein>
    <recommendedName>
        <fullName evidence="2">Alpha-L-arabinofuranosidase 1 catalytic domain-containing protein</fullName>
    </recommendedName>
</protein>
<evidence type="ECO:0000259" key="2">
    <source>
        <dbReference type="Pfam" id="PF22848"/>
    </source>
</evidence>
<dbReference type="EMBL" id="JAENIL010000004">
    <property type="protein sequence ID" value="MBK1875856.1"/>
    <property type="molecule type" value="Genomic_DNA"/>
</dbReference>
<dbReference type="SUPFAM" id="SSF51445">
    <property type="entry name" value="(Trans)glycosidases"/>
    <property type="match status" value="1"/>
</dbReference>
<feature type="chain" id="PRO_5036931473" description="Alpha-L-arabinofuranosidase 1 catalytic domain-containing protein" evidence="1">
    <location>
        <begin position="19"/>
        <end position="483"/>
    </location>
</feature>
<dbReference type="RefSeq" id="WP_200354071.1">
    <property type="nucleotide sequence ID" value="NZ_JAENIL010000004.1"/>
</dbReference>
<dbReference type="InterPro" id="IPR017853">
    <property type="entry name" value="GH"/>
</dbReference>
<keyword evidence="4" id="KW-1185">Reference proteome</keyword>
<accession>A0A934VJQ1</accession>
<evidence type="ECO:0000313" key="4">
    <source>
        <dbReference type="Proteomes" id="UP000617628"/>
    </source>
</evidence>
<dbReference type="Gene3D" id="3.20.20.80">
    <property type="entry name" value="Glycosidases"/>
    <property type="match status" value="1"/>
</dbReference>
<comment type="caution">
    <text evidence="3">The sequence shown here is derived from an EMBL/GenBank/DDBJ whole genome shotgun (WGS) entry which is preliminary data.</text>
</comment>
<dbReference type="Pfam" id="PF22848">
    <property type="entry name" value="ASD1_dom"/>
    <property type="match status" value="1"/>
</dbReference>
<dbReference type="GO" id="GO:0000272">
    <property type="term" value="P:polysaccharide catabolic process"/>
    <property type="evidence" value="ECO:0007669"/>
    <property type="project" value="TreeGrafter"/>
</dbReference>
<reference evidence="3" key="1">
    <citation type="submission" date="2021-01" db="EMBL/GenBank/DDBJ databases">
        <title>Modified the classification status of verrucomicrobia.</title>
        <authorList>
            <person name="Feng X."/>
        </authorList>
    </citation>
    <scope>NUCLEOTIDE SEQUENCE</scope>
    <source>
        <strain evidence="3">KCTC 13126</strain>
    </source>
</reference>
<keyword evidence="1" id="KW-0732">Signal</keyword>
<proteinExistence type="predicted"/>
<dbReference type="PANTHER" id="PTHR43576">
    <property type="entry name" value="ALPHA-L-ARABINOFURANOSIDASE C-RELATED"/>
    <property type="match status" value="1"/>
</dbReference>
<dbReference type="AlphaFoldDB" id="A0A934VJQ1"/>
<dbReference type="PANTHER" id="PTHR43576:SF3">
    <property type="entry name" value="ALPHA-L-ARABINOFURANOSIDASE C"/>
    <property type="match status" value="1"/>
</dbReference>
<evidence type="ECO:0000313" key="3">
    <source>
        <dbReference type="EMBL" id="MBK1875856.1"/>
    </source>
</evidence>
<sequence>MKSLRVLFLFLYPLVGVAAQHLEVRTEKITGIEVSPLLVGANIIYSHEDGREWNDGEKVRILKESGIQNLRYPEGHQVSFWDWEFPYHEAYEDIWNPRYEKKLSPKRKAKLKAKYSNRLGLDQFLSICEESGVEPIIGINMFQGYKYDRIEESIAKAVKLVRYCKSKSPKNRYYFLDNEAGHQPAKNNHIPISAYIKLIPQYSKAIKEADPEAQIIANVISWGKVEALIRDAGAYVDIYEHHWYYSNRKWGEFYLEDWRAEAFDDEQAKRFLQFNEWKTTYGQPHLKFGLLEWNLGPAKAVEGATLGNDLYQGLVQADMLIQMIRNDVFMASMWPLTWKSRTKKSEYRNLINSRTGEVSPSQHIFSSFAKAAKGRVLEVDRTSTLGLSNLTVLSPGRQSVMIYFINKTPEEKSVDILIDRPVASVQKLIYRGRGHGLTEVDRGNATVGGNRIHLLLPDTSFAFLEVKLSGDEKVIQLKEDSQR</sequence>
<evidence type="ECO:0000256" key="1">
    <source>
        <dbReference type="SAM" id="SignalP"/>
    </source>
</evidence>
<organism evidence="3 4">
    <name type="scientific">Pelagicoccus mobilis</name>
    <dbReference type="NCBI Taxonomy" id="415221"/>
    <lineage>
        <taxon>Bacteria</taxon>
        <taxon>Pseudomonadati</taxon>
        <taxon>Verrucomicrobiota</taxon>
        <taxon>Opitutia</taxon>
        <taxon>Puniceicoccales</taxon>
        <taxon>Pelagicoccaceae</taxon>
        <taxon>Pelagicoccus</taxon>
    </lineage>
</organism>